<name>A0AA37Q5W1_9BACT</name>
<evidence type="ECO:0000256" key="1">
    <source>
        <dbReference type="SAM" id="SignalP"/>
    </source>
</evidence>
<dbReference type="RefSeq" id="WP_284347972.1">
    <property type="nucleotide sequence ID" value="NZ_BRXS01000001.1"/>
</dbReference>
<sequence length="473" mass="49333">MHPRPAARAIARTAVVTAVVLLAAACRDAAAPAPTDAAPDVGPNVAAVPDAPRLSVAQLAAQDVPSQLAVAQAVPGFGGYYIDASGAPTVWLTDPARLPEAAEALAGFLRSFGWRASDLRVRQAQYDWLQLDAWYRAARPRALGVVGAVLGDIDESRNRIAFAGLDASALSGIAAAVAGAGVPAGAVTLRLGARVRTVATLRDQFRPPYGGLQIQFFPLPASPVTLLCTLGFNAIDGADTSFVTNSHCSNVQGGITTPTDYYQAVRGGLVADNQNYVAREVEDPDYTMGSVDGPCPIGRRCRISDASRAKYAPGQAFVLGKIARPANENATGTLDDTLRIDAVNPTFTITAEQGRTVLGQKLSHVGRTTGWTSGLVTATCVDVSVTDSDITQLCQDYVDAFVDGGDSGSPVFGQHTDGTVFLAGILWGGSTDLETNAVQFIMSPLDNVKTEIGAVKTFDPVVAGPGKKTKKPR</sequence>
<evidence type="ECO:0000313" key="2">
    <source>
        <dbReference type="EMBL" id="GLC23536.1"/>
    </source>
</evidence>
<dbReference type="Proteomes" id="UP001161325">
    <property type="component" value="Unassembled WGS sequence"/>
</dbReference>
<dbReference type="InterPro" id="IPR009003">
    <property type="entry name" value="Peptidase_S1_PA"/>
</dbReference>
<feature type="signal peptide" evidence="1">
    <location>
        <begin position="1"/>
        <end position="29"/>
    </location>
</feature>
<proteinExistence type="predicted"/>
<reference evidence="2" key="1">
    <citation type="submission" date="2022-08" db="EMBL/GenBank/DDBJ databases">
        <title>Draft genome sequencing of Roseisolibacter agri AW1220.</title>
        <authorList>
            <person name="Tobiishi Y."/>
            <person name="Tonouchi A."/>
        </authorList>
    </citation>
    <scope>NUCLEOTIDE SEQUENCE</scope>
    <source>
        <strain evidence="2">AW1220</strain>
    </source>
</reference>
<dbReference type="AlphaFoldDB" id="A0AA37Q5W1"/>
<feature type="chain" id="PRO_5041332017" evidence="1">
    <location>
        <begin position="30"/>
        <end position="473"/>
    </location>
</feature>
<dbReference type="InterPro" id="IPR043504">
    <property type="entry name" value="Peptidase_S1_PA_chymotrypsin"/>
</dbReference>
<keyword evidence="3" id="KW-1185">Reference proteome</keyword>
<dbReference type="Gene3D" id="2.40.10.10">
    <property type="entry name" value="Trypsin-like serine proteases"/>
    <property type="match status" value="2"/>
</dbReference>
<accession>A0AA37Q5W1</accession>
<protein>
    <submittedName>
        <fullName evidence="2">Uncharacterized protein</fullName>
    </submittedName>
</protein>
<dbReference type="PROSITE" id="PS51257">
    <property type="entry name" value="PROKAR_LIPOPROTEIN"/>
    <property type="match status" value="1"/>
</dbReference>
<dbReference type="EMBL" id="BRXS01000001">
    <property type="protein sequence ID" value="GLC23536.1"/>
    <property type="molecule type" value="Genomic_DNA"/>
</dbReference>
<organism evidence="2 3">
    <name type="scientific">Roseisolibacter agri</name>
    <dbReference type="NCBI Taxonomy" id="2014610"/>
    <lineage>
        <taxon>Bacteria</taxon>
        <taxon>Pseudomonadati</taxon>
        <taxon>Gemmatimonadota</taxon>
        <taxon>Gemmatimonadia</taxon>
        <taxon>Gemmatimonadales</taxon>
        <taxon>Gemmatimonadaceae</taxon>
        <taxon>Roseisolibacter</taxon>
    </lineage>
</organism>
<evidence type="ECO:0000313" key="3">
    <source>
        <dbReference type="Proteomes" id="UP001161325"/>
    </source>
</evidence>
<gene>
    <name evidence="2" type="ORF">rosag_00490</name>
</gene>
<comment type="caution">
    <text evidence="2">The sequence shown here is derived from an EMBL/GenBank/DDBJ whole genome shotgun (WGS) entry which is preliminary data.</text>
</comment>
<keyword evidence="1" id="KW-0732">Signal</keyword>
<dbReference type="SUPFAM" id="SSF50494">
    <property type="entry name" value="Trypsin-like serine proteases"/>
    <property type="match status" value="1"/>
</dbReference>